<keyword evidence="8 13" id="KW-0472">Membrane</keyword>
<dbReference type="SUPFAM" id="SSF89392">
    <property type="entry name" value="Prokaryotic lipoproteins and lipoprotein localization factors"/>
    <property type="match status" value="1"/>
</dbReference>
<dbReference type="Gene3D" id="2.50.20.10">
    <property type="entry name" value="Lipoprotein localisation LolA/LolB/LppX"/>
    <property type="match status" value="1"/>
</dbReference>
<dbReference type="NCBIfam" id="TIGR00548">
    <property type="entry name" value="lolB"/>
    <property type="match status" value="1"/>
</dbReference>
<evidence type="ECO:0000256" key="1">
    <source>
        <dbReference type="ARBA" id="ARBA00004459"/>
    </source>
</evidence>
<dbReference type="RefSeq" id="WP_150279152.1">
    <property type="nucleotide sequence ID" value="NZ_BMFF01000009.1"/>
</dbReference>
<evidence type="ECO:0000313" key="16">
    <source>
        <dbReference type="Proteomes" id="UP000638188"/>
    </source>
</evidence>
<evidence type="ECO:0000256" key="8">
    <source>
        <dbReference type="ARBA" id="ARBA00023136"/>
    </source>
</evidence>
<dbReference type="EMBL" id="BMFF01000009">
    <property type="protein sequence ID" value="GGD11638.1"/>
    <property type="molecule type" value="Genomic_DNA"/>
</dbReference>
<dbReference type="Proteomes" id="UP000638188">
    <property type="component" value="Unassembled WGS sequence"/>
</dbReference>
<evidence type="ECO:0000256" key="6">
    <source>
        <dbReference type="ARBA" id="ARBA00022729"/>
    </source>
</evidence>
<gene>
    <name evidence="13 15" type="primary">lolB</name>
    <name evidence="15" type="ORF">GCM10007418_33300</name>
</gene>
<evidence type="ECO:0000256" key="12">
    <source>
        <dbReference type="ARBA" id="ARBA00023288"/>
    </source>
</evidence>
<keyword evidence="6 13" id="KW-0732">Signal</keyword>
<reference evidence="16" key="1">
    <citation type="journal article" date="2019" name="Int. J. Syst. Evol. Microbiol.">
        <title>The Global Catalogue of Microorganisms (GCM) 10K type strain sequencing project: providing services to taxonomists for standard genome sequencing and annotation.</title>
        <authorList>
            <consortium name="The Broad Institute Genomics Platform"/>
            <consortium name="The Broad Institute Genome Sequencing Center for Infectious Disease"/>
            <person name="Wu L."/>
            <person name="Ma J."/>
        </authorList>
    </citation>
    <scope>NUCLEOTIDE SEQUENCE [LARGE SCALE GENOMIC DNA]</scope>
    <source>
        <strain evidence="16">CGMCC 1.12482</strain>
    </source>
</reference>
<comment type="subunit">
    <text evidence="3 13">Monomer.</text>
</comment>
<feature type="chain" id="PRO_5045204275" description="Outer-membrane lipoprotein LolB" evidence="14">
    <location>
        <begin position="18"/>
        <end position="205"/>
    </location>
</feature>
<evidence type="ECO:0000256" key="10">
    <source>
        <dbReference type="ARBA" id="ARBA00023186"/>
    </source>
</evidence>
<comment type="similarity">
    <text evidence="2 13">Belongs to the LolB family.</text>
</comment>
<keyword evidence="7 13" id="KW-0653">Protein transport</keyword>
<keyword evidence="12 13" id="KW-0449">Lipoprotein</keyword>
<evidence type="ECO:0000256" key="7">
    <source>
        <dbReference type="ARBA" id="ARBA00022927"/>
    </source>
</evidence>
<evidence type="ECO:0000256" key="9">
    <source>
        <dbReference type="ARBA" id="ARBA00023139"/>
    </source>
</evidence>
<comment type="function">
    <text evidence="13">Plays a critical role in the incorporation of lipoproteins in the outer membrane after they are released by the LolA protein.</text>
</comment>
<sequence length="205" mass="22610">MHLLRPLLLIILSTLLAACSSLHQRETLDFGGDGAAWQAHRATVLPIQSWTLHGKIGLRSPEESGSGTLTWLQQEGAYDIRISGPLGRGATRLQGNELGVTLDMAGQPTLQARSAEELLEQQTGWRLPVEHLLWWVRGLPAPDSASRLQLDPQSRLARLAQAGWTVEYSRYQEVAGLQLPQRLQMSAGDILLTMVVTQWNLPAQP</sequence>
<evidence type="ECO:0000256" key="2">
    <source>
        <dbReference type="ARBA" id="ARBA00009696"/>
    </source>
</evidence>
<evidence type="ECO:0000256" key="3">
    <source>
        <dbReference type="ARBA" id="ARBA00011245"/>
    </source>
</evidence>
<keyword evidence="9 13" id="KW-0564">Palmitate</keyword>
<protein>
    <recommendedName>
        <fullName evidence="4 13">Outer-membrane lipoprotein LolB</fullName>
    </recommendedName>
</protein>
<keyword evidence="10 13" id="KW-0143">Chaperone</keyword>
<evidence type="ECO:0000256" key="13">
    <source>
        <dbReference type="HAMAP-Rule" id="MF_00233"/>
    </source>
</evidence>
<evidence type="ECO:0000313" key="15">
    <source>
        <dbReference type="EMBL" id="GGD11638.1"/>
    </source>
</evidence>
<comment type="caution">
    <text evidence="15">The sequence shown here is derived from an EMBL/GenBank/DDBJ whole genome shotgun (WGS) entry which is preliminary data.</text>
</comment>
<evidence type="ECO:0000256" key="14">
    <source>
        <dbReference type="SAM" id="SignalP"/>
    </source>
</evidence>
<evidence type="ECO:0000256" key="5">
    <source>
        <dbReference type="ARBA" id="ARBA00022448"/>
    </source>
</evidence>
<comment type="subcellular location">
    <subcellularLocation>
        <location evidence="1 13">Cell outer membrane</location>
        <topology evidence="1 13">Lipid-anchor</topology>
    </subcellularLocation>
</comment>
<feature type="signal peptide" evidence="14">
    <location>
        <begin position="1"/>
        <end position="17"/>
    </location>
</feature>
<dbReference type="Pfam" id="PF03550">
    <property type="entry name" value="LolB"/>
    <property type="match status" value="1"/>
</dbReference>
<keyword evidence="5 13" id="KW-0813">Transport</keyword>
<evidence type="ECO:0000256" key="11">
    <source>
        <dbReference type="ARBA" id="ARBA00023237"/>
    </source>
</evidence>
<evidence type="ECO:0000256" key="4">
    <source>
        <dbReference type="ARBA" id="ARBA00016202"/>
    </source>
</evidence>
<dbReference type="CDD" id="cd16326">
    <property type="entry name" value="LolB"/>
    <property type="match status" value="1"/>
</dbReference>
<accession>A0ABQ1Q4R6</accession>
<dbReference type="InterPro" id="IPR029046">
    <property type="entry name" value="LolA/LolB/LppX"/>
</dbReference>
<dbReference type="PROSITE" id="PS51257">
    <property type="entry name" value="PROKAR_LIPOPROTEIN"/>
    <property type="match status" value="1"/>
</dbReference>
<keyword evidence="11 13" id="KW-0998">Cell outer membrane</keyword>
<dbReference type="HAMAP" id="MF_00233">
    <property type="entry name" value="LolB"/>
    <property type="match status" value="1"/>
</dbReference>
<proteinExistence type="inferred from homology"/>
<keyword evidence="16" id="KW-1185">Reference proteome</keyword>
<name>A0ABQ1Q4R6_9GAMM</name>
<organism evidence="15 16">
    <name type="scientific">Halopseudomonas salina</name>
    <dbReference type="NCBI Taxonomy" id="1323744"/>
    <lineage>
        <taxon>Bacteria</taxon>
        <taxon>Pseudomonadati</taxon>
        <taxon>Pseudomonadota</taxon>
        <taxon>Gammaproteobacteria</taxon>
        <taxon>Pseudomonadales</taxon>
        <taxon>Pseudomonadaceae</taxon>
        <taxon>Halopseudomonas</taxon>
    </lineage>
</organism>
<dbReference type="InterPro" id="IPR004565">
    <property type="entry name" value="OM_lipoprot_LolB"/>
</dbReference>